<dbReference type="PANTHER" id="PTHR13696:SF99">
    <property type="entry name" value="COBYRINIC ACID AC-DIAMIDE SYNTHASE"/>
    <property type="match status" value="1"/>
</dbReference>
<dbReference type="InterPro" id="IPR050678">
    <property type="entry name" value="DNA_Partitioning_ATPase"/>
</dbReference>
<gene>
    <name evidence="3" type="ORF">A9Q02_16065</name>
</gene>
<dbReference type="OrthoDB" id="9815116at2"/>
<organism evidence="3 4">
    <name type="scientific">Candidatus Chloroploca asiatica</name>
    <dbReference type="NCBI Taxonomy" id="1506545"/>
    <lineage>
        <taxon>Bacteria</taxon>
        <taxon>Bacillati</taxon>
        <taxon>Chloroflexota</taxon>
        <taxon>Chloroflexia</taxon>
        <taxon>Chloroflexales</taxon>
        <taxon>Chloroflexineae</taxon>
        <taxon>Oscillochloridaceae</taxon>
        <taxon>Candidatus Chloroploca</taxon>
    </lineage>
</organism>
<keyword evidence="4" id="KW-1185">Reference proteome</keyword>
<evidence type="ECO:0000313" key="3">
    <source>
        <dbReference type="EMBL" id="PDV98315.1"/>
    </source>
</evidence>
<dbReference type="RefSeq" id="WP_097653652.1">
    <property type="nucleotide sequence ID" value="NZ_LYXE01000104.1"/>
</dbReference>
<dbReference type="InterPro" id="IPR025669">
    <property type="entry name" value="AAA_dom"/>
</dbReference>
<dbReference type="CDD" id="cd02042">
    <property type="entry name" value="ParAB_family"/>
    <property type="match status" value="1"/>
</dbReference>
<feature type="domain" description="AAA" evidence="2">
    <location>
        <begin position="3"/>
        <end position="173"/>
    </location>
</feature>
<dbReference type="Gene3D" id="3.40.50.300">
    <property type="entry name" value="P-loop containing nucleotide triphosphate hydrolases"/>
    <property type="match status" value="1"/>
</dbReference>
<dbReference type="PANTHER" id="PTHR13696">
    <property type="entry name" value="P-LOOP CONTAINING NUCLEOSIDE TRIPHOSPHATE HYDROLASE"/>
    <property type="match status" value="1"/>
</dbReference>
<dbReference type="EMBL" id="LYXE01000104">
    <property type="protein sequence ID" value="PDV98315.1"/>
    <property type="molecule type" value="Genomic_DNA"/>
</dbReference>
<name>A0A2H3L0Y2_9CHLR</name>
<dbReference type="AlphaFoldDB" id="A0A2H3L0Y2"/>
<dbReference type="Proteomes" id="UP000220922">
    <property type="component" value="Unassembled WGS sequence"/>
</dbReference>
<protein>
    <submittedName>
        <fullName evidence="3">Sporulation initiation inhibitor Soj</fullName>
    </submittedName>
</protein>
<evidence type="ECO:0000313" key="4">
    <source>
        <dbReference type="Proteomes" id="UP000220922"/>
    </source>
</evidence>
<sequence>MGHVLALAMQKGGVGKTTTTLSLGFVLAERGRRVLLIDLDPQANLTQGLGVDPSALEYGVYEVLLNPERGTAFATVTTSSGLDLIPSSLDLAGAELELAGKVGRELLLRKALRETRTQYDYILLDPPPSLGLFSLNALAAADAVLVPMQMHAYALKAMPQLEQTIELVREIQPSLVIGGIVCTLADRRTNLSLQIEQQVREQYGDLVFTTVIPINVKLAEAPTVGMPIGSYAPHSAGALAYAALADELEARYG</sequence>
<accession>A0A2H3L0Y2</accession>
<comment type="caution">
    <text evidence="3">The sequence shown here is derived from an EMBL/GenBank/DDBJ whole genome shotgun (WGS) entry which is preliminary data.</text>
</comment>
<dbReference type="FunFam" id="3.40.50.300:FF:000285">
    <property type="entry name" value="Sporulation initiation inhibitor Soj"/>
    <property type="match status" value="1"/>
</dbReference>
<dbReference type="InterPro" id="IPR027417">
    <property type="entry name" value="P-loop_NTPase"/>
</dbReference>
<comment type="similarity">
    <text evidence="1">Belongs to the ParA family.</text>
</comment>
<reference evidence="3 4" key="1">
    <citation type="submission" date="2016-05" db="EMBL/GenBank/DDBJ databases">
        <authorList>
            <person name="Lavstsen T."/>
            <person name="Jespersen J.S."/>
        </authorList>
    </citation>
    <scope>NUCLEOTIDE SEQUENCE [LARGE SCALE GENOMIC DNA]</scope>
    <source>
        <strain evidence="3 4">B7-9</strain>
    </source>
</reference>
<dbReference type="PIRSF" id="PIRSF009320">
    <property type="entry name" value="Nuc_binding_HP_1000"/>
    <property type="match status" value="1"/>
</dbReference>
<dbReference type="Pfam" id="PF13614">
    <property type="entry name" value="AAA_31"/>
    <property type="match status" value="1"/>
</dbReference>
<dbReference type="SUPFAM" id="SSF52540">
    <property type="entry name" value="P-loop containing nucleoside triphosphate hydrolases"/>
    <property type="match status" value="1"/>
</dbReference>
<evidence type="ECO:0000256" key="1">
    <source>
        <dbReference type="ARBA" id="ARBA00006976"/>
    </source>
</evidence>
<proteinExistence type="inferred from homology"/>
<evidence type="ECO:0000259" key="2">
    <source>
        <dbReference type="Pfam" id="PF13614"/>
    </source>
</evidence>